<comment type="subcellular location">
    <subcellularLocation>
        <location evidence="1">Golgi apparatus membrane</location>
        <topology evidence="1">Single-pass type II membrane protein</topology>
    </subcellularLocation>
</comment>
<keyword evidence="9" id="KW-1185">Reference proteome</keyword>
<keyword evidence="2" id="KW-0328">Glycosyltransferase</keyword>
<evidence type="ECO:0000256" key="2">
    <source>
        <dbReference type="ARBA" id="ARBA00022676"/>
    </source>
</evidence>
<sequence>MVHHQRYYYQNMRKGESLLLKNTMKVGDEESQIQITSYYKKKLRPKLLIFVFLSVLSFCLIWAPHFLGFSSTLSLLYSQGEENEHMGSSDISSHLPVCASMSNGTICCDRTSIRTDVCYMKGDIRTHAFSSSVLLYPQNDPRGFSDSEDNEEGQEFQHEKIRPYTRKWETSVMNSIDELSLISKHKSGISNHKCDVWHDVPAVFFSTGGYTGNVYHEFNDGIIPLYITSQHLNKKVVFVILEYHNWWFTKYGDILSHLTDYPLIDFKGDRRTHCFPEAIAGLNIHDELTIDTSLMKDNKSIRDFRDILDRAYWPRIRDLIQDEEREKQMAVVQQQQQQPSASPSSENESKKPKLVIMSRNGSRAITNEDMLVKMAENIGFRVEVVKPGRTSELAKIYRALNSSDVMIGVHGAAMTHFLFVKPGRVFIQVVPLGTDWAAETYYGEPAAKLGLKYIGYKILPRESSLYNDYDRDDPVLRDPDAVNKKGWEYTKRIYLDNQKVTLDLNRFKKRLVRSYAYLASSRQPRIQ</sequence>
<evidence type="ECO:0000256" key="6">
    <source>
        <dbReference type="SAM" id="Phobius"/>
    </source>
</evidence>
<feature type="domain" description="Glycosyltransferase 61 catalytic" evidence="7">
    <location>
        <begin position="343"/>
        <end position="426"/>
    </location>
</feature>
<reference evidence="8" key="1">
    <citation type="submission" date="2024-03" db="EMBL/GenBank/DDBJ databases">
        <title>WGS assembly of Saponaria officinalis var. Norfolk2.</title>
        <authorList>
            <person name="Jenkins J."/>
            <person name="Shu S."/>
            <person name="Grimwood J."/>
            <person name="Barry K."/>
            <person name="Goodstein D."/>
            <person name="Schmutz J."/>
            <person name="Leebens-Mack J."/>
            <person name="Osbourn A."/>
        </authorList>
    </citation>
    <scope>NUCLEOTIDE SEQUENCE [LARGE SCALE GENOMIC DNA]</scope>
    <source>
        <strain evidence="8">JIC</strain>
    </source>
</reference>
<feature type="region of interest" description="Disordered" evidence="5">
    <location>
        <begin position="327"/>
        <end position="353"/>
    </location>
</feature>
<keyword evidence="6" id="KW-0472">Membrane</keyword>
<organism evidence="8 9">
    <name type="scientific">Saponaria officinalis</name>
    <name type="common">Common soapwort</name>
    <name type="synonym">Lychnis saponaria</name>
    <dbReference type="NCBI Taxonomy" id="3572"/>
    <lineage>
        <taxon>Eukaryota</taxon>
        <taxon>Viridiplantae</taxon>
        <taxon>Streptophyta</taxon>
        <taxon>Embryophyta</taxon>
        <taxon>Tracheophyta</taxon>
        <taxon>Spermatophyta</taxon>
        <taxon>Magnoliopsida</taxon>
        <taxon>eudicotyledons</taxon>
        <taxon>Gunneridae</taxon>
        <taxon>Pentapetalae</taxon>
        <taxon>Caryophyllales</taxon>
        <taxon>Caryophyllaceae</taxon>
        <taxon>Caryophylleae</taxon>
        <taxon>Saponaria</taxon>
    </lineage>
</organism>
<dbReference type="GO" id="GO:0016763">
    <property type="term" value="F:pentosyltransferase activity"/>
    <property type="evidence" value="ECO:0007669"/>
    <property type="project" value="UniProtKB-ARBA"/>
</dbReference>
<dbReference type="PANTHER" id="PTHR20961">
    <property type="entry name" value="GLYCOSYLTRANSFERASE"/>
    <property type="match status" value="1"/>
</dbReference>
<evidence type="ECO:0000259" key="7">
    <source>
        <dbReference type="Pfam" id="PF04577"/>
    </source>
</evidence>
<evidence type="ECO:0000313" key="8">
    <source>
        <dbReference type="EMBL" id="KAK9664356.1"/>
    </source>
</evidence>
<name>A0AAW1GKN9_SAPOF</name>
<keyword evidence="4" id="KW-0325">Glycoprotein</keyword>
<evidence type="ECO:0000256" key="3">
    <source>
        <dbReference type="ARBA" id="ARBA00022679"/>
    </source>
</evidence>
<protein>
    <recommendedName>
        <fullName evidence="7">Glycosyltransferase 61 catalytic domain-containing protein</fullName>
    </recommendedName>
</protein>
<dbReference type="PANTHER" id="PTHR20961:SF124">
    <property type="entry name" value="GLYCOSYLTRANSFERASE"/>
    <property type="match status" value="1"/>
</dbReference>
<proteinExistence type="predicted"/>
<accession>A0AAW1GKN9</accession>
<dbReference type="AlphaFoldDB" id="A0AAW1GKN9"/>
<keyword evidence="6" id="KW-0812">Transmembrane</keyword>
<evidence type="ECO:0000256" key="5">
    <source>
        <dbReference type="SAM" id="MobiDB-lite"/>
    </source>
</evidence>
<dbReference type="Proteomes" id="UP001443914">
    <property type="component" value="Unassembled WGS sequence"/>
</dbReference>
<comment type="caution">
    <text evidence="8">The sequence shown here is derived from an EMBL/GenBank/DDBJ whole genome shotgun (WGS) entry which is preliminary data.</text>
</comment>
<dbReference type="Pfam" id="PF04577">
    <property type="entry name" value="Glyco_transf_61"/>
    <property type="match status" value="1"/>
</dbReference>
<keyword evidence="3" id="KW-0808">Transferase</keyword>
<dbReference type="InterPro" id="IPR007657">
    <property type="entry name" value="Glycosyltransferase_61"/>
</dbReference>
<evidence type="ECO:0000256" key="4">
    <source>
        <dbReference type="ARBA" id="ARBA00023180"/>
    </source>
</evidence>
<dbReference type="InterPro" id="IPR049625">
    <property type="entry name" value="Glyco_transf_61_cat"/>
</dbReference>
<keyword evidence="6" id="KW-1133">Transmembrane helix</keyword>
<evidence type="ECO:0000313" key="9">
    <source>
        <dbReference type="Proteomes" id="UP001443914"/>
    </source>
</evidence>
<dbReference type="EMBL" id="JBDFQZ010000014">
    <property type="protein sequence ID" value="KAK9664356.1"/>
    <property type="molecule type" value="Genomic_DNA"/>
</dbReference>
<dbReference type="GO" id="GO:0000139">
    <property type="term" value="C:Golgi membrane"/>
    <property type="evidence" value="ECO:0007669"/>
    <property type="project" value="UniProtKB-SubCell"/>
</dbReference>
<evidence type="ECO:0000256" key="1">
    <source>
        <dbReference type="ARBA" id="ARBA00004323"/>
    </source>
</evidence>
<feature type="transmembrane region" description="Helical" evidence="6">
    <location>
        <begin position="47"/>
        <end position="67"/>
    </location>
</feature>
<feature type="compositionally biased region" description="Low complexity" evidence="5">
    <location>
        <begin position="330"/>
        <end position="345"/>
    </location>
</feature>
<gene>
    <name evidence="8" type="ORF">RND81_14G036000</name>
</gene>